<evidence type="ECO:0000256" key="9">
    <source>
        <dbReference type="SAM" id="Phobius"/>
    </source>
</evidence>
<dbReference type="InterPro" id="IPR036257">
    <property type="entry name" value="Cyt_c_oxidase_su2_TM_sf"/>
</dbReference>
<dbReference type="RefSeq" id="WP_278184854.1">
    <property type="nucleotide sequence ID" value="NZ_FNEJ01000005.1"/>
</dbReference>
<feature type="domain" description="Cytochrome oxidase subunit II copper A binding" evidence="10">
    <location>
        <begin position="95"/>
        <end position="208"/>
    </location>
</feature>
<sequence>MLLVGCAEDLSTLHPAGPVAAAVADLWWGMLVGGTIIFVFVMALLAAAFRRGGHGRDGERVWLAGLGLAFPLTVLAALLVWGLMLGERFLVAGKPEATRVQAEARQWAWTFRYPGTDRAPTEDVLFIPAGQPVEIEITSVDVIHSFWVPRLAGKLDAIPGRTNILGLQADSAGEYRGLGAEFSGIGYLGHSFTLRALDPADWTTFLAGDTP</sequence>
<reference evidence="11 12" key="1">
    <citation type="submission" date="2016-10" db="EMBL/GenBank/DDBJ databases">
        <authorList>
            <person name="de Groot N.N."/>
        </authorList>
    </citation>
    <scope>NUCLEOTIDE SEQUENCE [LARGE SCALE GENOMIC DNA]</scope>
    <source>
        <strain evidence="11 12">DSM 26424</strain>
    </source>
</reference>
<evidence type="ECO:0000313" key="12">
    <source>
        <dbReference type="Proteomes" id="UP000199093"/>
    </source>
</evidence>
<gene>
    <name evidence="11" type="ORF">SAMN04487993_1005200</name>
</gene>
<comment type="subcellular location">
    <subcellularLocation>
        <location evidence="1">Membrane</location>
        <topology evidence="1">Multi-pass membrane protein</topology>
    </subcellularLocation>
</comment>
<comment type="similarity">
    <text evidence="2">Belongs to the cytochrome c oxidase subunit 2 family.</text>
</comment>
<dbReference type="EMBL" id="FNEJ01000005">
    <property type="protein sequence ID" value="SDI49041.1"/>
    <property type="molecule type" value="Genomic_DNA"/>
</dbReference>
<dbReference type="PANTHER" id="PTHR22888">
    <property type="entry name" value="CYTOCHROME C OXIDASE, SUBUNIT II"/>
    <property type="match status" value="1"/>
</dbReference>
<dbReference type="GO" id="GO:0042773">
    <property type="term" value="P:ATP synthesis coupled electron transport"/>
    <property type="evidence" value="ECO:0007669"/>
    <property type="project" value="TreeGrafter"/>
</dbReference>
<evidence type="ECO:0000256" key="8">
    <source>
        <dbReference type="ARBA" id="ARBA00047816"/>
    </source>
</evidence>
<evidence type="ECO:0000256" key="1">
    <source>
        <dbReference type="ARBA" id="ARBA00004141"/>
    </source>
</evidence>
<dbReference type="Gene3D" id="2.60.40.420">
    <property type="entry name" value="Cupredoxins - blue copper proteins"/>
    <property type="match status" value="1"/>
</dbReference>
<name>A0A1G8L091_9RHOB</name>
<dbReference type="GO" id="GO:0004129">
    <property type="term" value="F:cytochrome-c oxidase activity"/>
    <property type="evidence" value="ECO:0007669"/>
    <property type="project" value="UniProtKB-EC"/>
</dbReference>
<dbReference type="InterPro" id="IPR045187">
    <property type="entry name" value="CcO_II"/>
</dbReference>
<keyword evidence="4 9" id="KW-0812">Transmembrane</keyword>
<dbReference type="GO" id="GO:0005507">
    <property type="term" value="F:copper ion binding"/>
    <property type="evidence" value="ECO:0007669"/>
    <property type="project" value="InterPro"/>
</dbReference>
<keyword evidence="3" id="KW-0813">Transport</keyword>
<keyword evidence="12" id="KW-1185">Reference proteome</keyword>
<keyword evidence="5" id="KW-0249">Electron transport</keyword>
<feature type="transmembrane region" description="Helical" evidence="9">
    <location>
        <begin position="26"/>
        <end position="49"/>
    </location>
</feature>
<dbReference type="PROSITE" id="PS50857">
    <property type="entry name" value="COX2_CUA"/>
    <property type="match status" value="1"/>
</dbReference>
<evidence type="ECO:0000256" key="4">
    <source>
        <dbReference type="ARBA" id="ARBA00022692"/>
    </source>
</evidence>
<dbReference type="PANTHER" id="PTHR22888:SF9">
    <property type="entry name" value="CYTOCHROME C OXIDASE SUBUNIT 2"/>
    <property type="match status" value="1"/>
</dbReference>
<evidence type="ECO:0000256" key="6">
    <source>
        <dbReference type="ARBA" id="ARBA00022989"/>
    </source>
</evidence>
<feature type="transmembrane region" description="Helical" evidence="9">
    <location>
        <begin position="61"/>
        <end position="84"/>
    </location>
</feature>
<evidence type="ECO:0000256" key="3">
    <source>
        <dbReference type="ARBA" id="ARBA00022448"/>
    </source>
</evidence>
<dbReference type="SUPFAM" id="SSF49503">
    <property type="entry name" value="Cupredoxins"/>
    <property type="match status" value="1"/>
</dbReference>
<evidence type="ECO:0000256" key="7">
    <source>
        <dbReference type="ARBA" id="ARBA00023136"/>
    </source>
</evidence>
<keyword evidence="6 9" id="KW-1133">Transmembrane helix</keyword>
<dbReference type="Gene3D" id="1.10.287.90">
    <property type="match status" value="1"/>
</dbReference>
<keyword evidence="7 9" id="KW-0472">Membrane</keyword>
<dbReference type="InterPro" id="IPR002429">
    <property type="entry name" value="CcO_II-like_C"/>
</dbReference>
<evidence type="ECO:0000256" key="5">
    <source>
        <dbReference type="ARBA" id="ARBA00022982"/>
    </source>
</evidence>
<dbReference type="Proteomes" id="UP000199093">
    <property type="component" value="Unassembled WGS sequence"/>
</dbReference>
<evidence type="ECO:0000313" key="11">
    <source>
        <dbReference type="EMBL" id="SDI49041.1"/>
    </source>
</evidence>
<evidence type="ECO:0000256" key="2">
    <source>
        <dbReference type="ARBA" id="ARBA00007866"/>
    </source>
</evidence>
<comment type="catalytic activity">
    <reaction evidence="8">
        <text>4 Fe(II)-[cytochrome c] + O2 + 8 H(+)(in) = 4 Fe(III)-[cytochrome c] + 2 H2O + 4 H(+)(out)</text>
        <dbReference type="Rhea" id="RHEA:11436"/>
        <dbReference type="Rhea" id="RHEA-COMP:10350"/>
        <dbReference type="Rhea" id="RHEA-COMP:14399"/>
        <dbReference type="ChEBI" id="CHEBI:15377"/>
        <dbReference type="ChEBI" id="CHEBI:15378"/>
        <dbReference type="ChEBI" id="CHEBI:15379"/>
        <dbReference type="ChEBI" id="CHEBI:29033"/>
        <dbReference type="ChEBI" id="CHEBI:29034"/>
        <dbReference type="EC" id="7.1.1.9"/>
    </reaction>
</comment>
<dbReference type="STRING" id="555512.SAMN04487993_1005200"/>
<accession>A0A1G8L091</accession>
<dbReference type="Pfam" id="PF00116">
    <property type="entry name" value="COX2"/>
    <property type="match status" value="1"/>
</dbReference>
<dbReference type="InterPro" id="IPR008972">
    <property type="entry name" value="Cupredoxin"/>
</dbReference>
<protein>
    <submittedName>
        <fullName evidence="11">Cytochrome c oxidase subunit 2</fullName>
    </submittedName>
</protein>
<dbReference type="GO" id="GO:0016020">
    <property type="term" value="C:membrane"/>
    <property type="evidence" value="ECO:0007669"/>
    <property type="project" value="UniProtKB-SubCell"/>
</dbReference>
<proteinExistence type="inferred from homology"/>
<dbReference type="AlphaFoldDB" id="A0A1G8L091"/>
<evidence type="ECO:0000259" key="10">
    <source>
        <dbReference type="PROSITE" id="PS50857"/>
    </source>
</evidence>
<organism evidence="11 12">
    <name type="scientific">Salipiger marinus</name>
    <dbReference type="NCBI Taxonomy" id="555512"/>
    <lineage>
        <taxon>Bacteria</taxon>
        <taxon>Pseudomonadati</taxon>
        <taxon>Pseudomonadota</taxon>
        <taxon>Alphaproteobacteria</taxon>
        <taxon>Rhodobacterales</taxon>
        <taxon>Roseobacteraceae</taxon>
        <taxon>Salipiger</taxon>
    </lineage>
</organism>